<feature type="domain" description="Cyclic nucleotide-binding" evidence="2">
    <location>
        <begin position="245"/>
        <end position="323"/>
    </location>
</feature>
<proteinExistence type="predicted"/>
<dbReference type="PANTHER" id="PTHR23011:SF28">
    <property type="entry name" value="CYCLIC NUCLEOTIDE-BINDING DOMAIN CONTAINING PROTEIN"/>
    <property type="match status" value="1"/>
</dbReference>
<dbReference type="InterPro" id="IPR000595">
    <property type="entry name" value="cNMP-bd_dom"/>
</dbReference>
<reference evidence="4" key="3">
    <citation type="submission" date="2015-06" db="UniProtKB">
        <authorList>
            <consortium name="EnsemblMetazoa"/>
        </authorList>
    </citation>
    <scope>IDENTIFICATION</scope>
</reference>
<dbReference type="EnsemblMetazoa" id="CapteT189448">
    <property type="protein sequence ID" value="CapteP189448"/>
    <property type="gene ID" value="CapteG189448"/>
</dbReference>
<evidence type="ECO:0000313" key="3">
    <source>
        <dbReference type="EMBL" id="ELU12307.1"/>
    </source>
</evidence>
<dbReference type="CDD" id="cd00038">
    <property type="entry name" value="CAP_ED"/>
    <property type="match status" value="1"/>
</dbReference>
<dbReference type="EMBL" id="AMQN01005431">
    <property type="status" value="NOT_ANNOTATED_CDS"/>
    <property type="molecule type" value="Genomic_DNA"/>
</dbReference>
<feature type="region of interest" description="Disordered" evidence="1">
    <location>
        <begin position="26"/>
        <end position="66"/>
    </location>
</feature>
<dbReference type="InterPro" id="IPR014710">
    <property type="entry name" value="RmlC-like_jellyroll"/>
</dbReference>
<dbReference type="InterPro" id="IPR018490">
    <property type="entry name" value="cNMP-bd_dom_sf"/>
</dbReference>
<evidence type="ECO:0000256" key="1">
    <source>
        <dbReference type="SAM" id="MobiDB-lite"/>
    </source>
</evidence>
<gene>
    <name evidence="3" type="ORF">CAPTEDRAFT_189448</name>
</gene>
<dbReference type="Gene3D" id="2.60.120.10">
    <property type="entry name" value="Jelly Rolls"/>
    <property type="match status" value="1"/>
</dbReference>
<protein>
    <recommendedName>
        <fullName evidence="2">Cyclic nucleotide-binding domain-containing protein</fullName>
    </recommendedName>
</protein>
<dbReference type="EMBL" id="KB296055">
    <property type="protein sequence ID" value="ELU12307.1"/>
    <property type="molecule type" value="Genomic_DNA"/>
</dbReference>
<organism evidence="3">
    <name type="scientific">Capitella teleta</name>
    <name type="common">Polychaete worm</name>
    <dbReference type="NCBI Taxonomy" id="283909"/>
    <lineage>
        <taxon>Eukaryota</taxon>
        <taxon>Metazoa</taxon>
        <taxon>Spiralia</taxon>
        <taxon>Lophotrochozoa</taxon>
        <taxon>Annelida</taxon>
        <taxon>Polychaeta</taxon>
        <taxon>Sedentaria</taxon>
        <taxon>Scolecida</taxon>
        <taxon>Capitellidae</taxon>
        <taxon>Capitella</taxon>
    </lineage>
</organism>
<feature type="compositionally biased region" description="Basic and acidic residues" evidence="1">
    <location>
        <begin position="56"/>
        <end position="66"/>
    </location>
</feature>
<evidence type="ECO:0000259" key="2">
    <source>
        <dbReference type="PROSITE" id="PS50042"/>
    </source>
</evidence>
<dbReference type="Proteomes" id="UP000014760">
    <property type="component" value="Unassembled WGS sequence"/>
</dbReference>
<dbReference type="OrthoDB" id="166212at2759"/>
<dbReference type="PANTHER" id="PTHR23011">
    <property type="entry name" value="CYCLIC NUCLEOTIDE-BINDING DOMAIN CONTAINING PROTEIN"/>
    <property type="match status" value="1"/>
</dbReference>
<keyword evidence="5" id="KW-1185">Reference proteome</keyword>
<evidence type="ECO:0000313" key="4">
    <source>
        <dbReference type="EnsemblMetazoa" id="CapteP189448"/>
    </source>
</evidence>
<accession>R7V1E3</accession>
<dbReference type="AlphaFoldDB" id="R7V1E3"/>
<dbReference type="SUPFAM" id="SSF51206">
    <property type="entry name" value="cAMP-binding domain-like"/>
    <property type="match status" value="1"/>
</dbReference>
<dbReference type="HOGENOM" id="CLU_452881_0_0_1"/>
<feature type="region of interest" description="Disordered" evidence="1">
    <location>
        <begin position="91"/>
        <end position="114"/>
    </location>
</feature>
<name>R7V1E3_CAPTE</name>
<sequence length="603" mass="69174">MERREGRPIEILPKMVVKTTNHFIKPSKEKRHVAKDFELPPPVRPKSAFAQQPSEGEQRKAHDQRLQKLRRSLREMGTGARMMRARQRLRKQGIELPSPLGSTEKLEEGEGDSPSSFPLLVCGFSDTNGNGDSIPKKRNSMAYIRNLGGKSFFRSFKKIAKFCCIFMGLWRKHVMKVHEFMQKNIQLVNVHLISDVLFDVTDFKVDQQVEIALRNYPEIAAYPVGIQARIAERCWYERFVGRRIIIRQGHCARCFYFILSGAVLVTRMGDNSDMSRTICYLHRGDSFGELAILSKGTRDATCISQGNLELLVCSDEEYEGLFMTGRISDKNSLRQVVVFKVFSASWSISCLHGWPGSCTVLKKLHSIEASTLPKFARNAISAKQKQRLVEMSPEDIEVSLTNRVQEMDKQRTRNGIQMIKDLRMGTLGHLFSAKRVPRDRGTHKGHDHLPKTDIKKNLVTVLDSGLVDKKPRSSNRKKSVTIWDPSKKAHFPRSKSDLGPDTGLADMLHEDQPSLSLVSNGAECLLIDKQFYFNHMPQNLWQRLRLEVGSNKQSFIQRCRIVIQRKLESMNNIVTQYGSDRDNWILREEVLYSNRPRNHIYCQ</sequence>
<dbReference type="PROSITE" id="PS50042">
    <property type="entry name" value="CNMP_BINDING_3"/>
    <property type="match status" value="1"/>
</dbReference>
<dbReference type="STRING" id="283909.R7V1E3"/>
<evidence type="ECO:0000313" key="5">
    <source>
        <dbReference type="Proteomes" id="UP000014760"/>
    </source>
</evidence>
<reference evidence="5" key="1">
    <citation type="submission" date="2012-12" db="EMBL/GenBank/DDBJ databases">
        <authorList>
            <person name="Hellsten U."/>
            <person name="Grimwood J."/>
            <person name="Chapman J.A."/>
            <person name="Shapiro H."/>
            <person name="Aerts A."/>
            <person name="Otillar R.P."/>
            <person name="Terry A.Y."/>
            <person name="Boore J.L."/>
            <person name="Simakov O."/>
            <person name="Marletaz F."/>
            <person name="Cho S.-J."/>
            <person name="Edsinger-Gonzales E."/>
            <person name="Havlak P."/>
            <person name="Kuo D.-H."/>
            <person name="Larsson T."/>
            <person name="Lv J."/>
            <person name="Arendt D."/>
            <person name="Savage R."/>
            <person name="Osoegawa K."/>
            <person name="de Jong P."/>
            <person name="Lindberg D.R."/>
            <person name="Seaver E.C."/>
            <person name="Weisblat D.A."/>
            <person name="Putnam N.H."/>
            <person name="Grigoriev I.V."/>
            <person name="Rokhsar D.S."/>
        </authorList>
    </citation>
    <scope>NUCLEOTIDE SEQUENCE</scope>
    <source>
        <strain evidence="5">I ESC-2004</strain>
    </source>
</reference>
<dbReference type="Pfam" id="PF00027">
    <property type="entry name" value="cNMP_binding"/>
    <property type="match status" value="1"/>
</dbReference>
<reference evidence="3 5" key="2">
    <citation type="journal article" date="2013" name="Nature">
        <title>Insights into bilaterian evolution from three spiralian genomes.</title>
        <authorList>
            <person name="Simakov O."/>
            <person name="Marletaz F."/>
            <person name="Cho S.J."/>
            <person name="Edsinger-Gonzales E."/>
            <person name="Havlak P."/>
            <person name="Hellsten U."/>
            <person name="Kuo D.H."/>
            <person name="Larsson T."/>
            <person name="Lv J."/>
            <person name="Arendt D."/>
            <person name="Savage R."/>
            <person name="Osoegawa K."/>
            <person name="de Jong P."/>
            <person name="Grimwood J."/>
            <person name="Chapman J.A."/>
            <person name="Shapiro H."/>
            <person name="Aerts A."/>
            <person name="Otillar R.P."/>
            <person name="Terry A.Y."/>
            <person name="Boore J.L."/>
            <person name="Grigoriev I.V."/>
            <person name="Lindberg D.R."/>
            <person name="Seaver E.C."/>
            <person name="Weisblat D.A."/>
            <person name="Putnam N.H."/>
            <person name="Rokhsar D.S."/>
        </authorList>
    </citation>
    <scope>NUCLEOTIDE SEQUENCE</scope>
    <source>
        <strain evidence="3 5">I ESC-2004</strain>
    </source>
</reference>